<feature type="transmembrane region" description="Helical" evidence="1">
    <location>
        <begin position="917"/>
        <end position="938"/>
    </location>
</feature>
<feature type="transmembrane region" description="Helical" evidence="1">
    <location>
        <begin position="427"/>
        <end position="447"/>
    </location>
</feature>
<keyword evidence="1" id="KW-1133">Transmembrane helix</keyword>
<dbReference type="SUPFAM" id="SSF82866">
    <property type="entry name" value="Multidrug efflux transporter AcrB transmembrane domain"/>
    <property type="match status" value="2"/>
</dbReference>
<dbReference type="GO" id="GO:0042910">
    <property type="term" value="F:xenobiotic transmembrane transporter activity"/>
    <property type="evidence" value="ECO:0007669"/>
    <property type="project" value="TreeGrafter"/>
</dbReference>
<dbReference type="PANTHER" id="PTHR32063:SF0">
    <property type="entry name" value="SWARMING MOTILITY PROTEIN SWRC"/>
    <property type="match status" value="1"/>
</dbReference>
<dbReference type="GO" id="GO:0005886">
    <property type="term" value="C:plasma membrane"/>
    <property type="evidence" value="ECO:0007669"/>
    <property type="project" value="TreeGrafter"/>
</dbReference>
<dbReference type="RefSeq" id="WP_064781737.1">
    <property type="nucleotide sequence ID" value="NZ_JPVZ01000007.1"/>
</dbReference>
<dbReference type="Pfam" id="PF00873">
    <property type="entry name" value="ACR_tran"/>
    <property type="match status" value="1"/>
</dbReference>
<dbReference type="Gene3D" id="1.20.1640.10">
    <property type="entry name" value="Multidrug efflux transporter AcrB transmembrane domain"/>
    <property type="match status" value="2"/>
</dbReference>
<dbReference type="Proteomes" id="UP000094009">
    <property type="component" value="Unassembled WGS sequence"/>
</dbReference>
<dbReference type="Gene3D" id="3.30.2090.10">
    <property type="entry name" value="Multidrug efflux transporter AcrB TolC docking domain, DN and DC subdomains"/>
    <property type="match status" value="2"/>
</dbReference>
<keyword evidence="1" id="KW-0472">Membrane</keyword>
<feature type="transmembrane region" description="Helical" evidence="1">
    <location>
        <begin position="1007"/>
        <end position="1032"/>
    </location>
</feature>
<feature type="transmembrane region" description="Helical" evidence="1">
    <location>
        <begin position="891"/>
        <end position="911"/>
    </location>
</feature>
<evidence type="ECO:0000313" key="2">
    <source>
        <dbReference type="EMBL" id="OAZ08752.1"/>
    </source>
</evidence>
<dbReference type="PANTHER" id="PTHR32063">
    <property type="match status" value="1"/>
</dbReference>
<sequence length="1069" mass="117014">MSLIDHALNRSRTVILVLILLLLAGSVGYNAIPKEADPDVQIPVLYVTMHHDGVSPEDAERLLLRPMEQELRSIEGVKEMSSQSYQDGASVTLEFYSDVDIDEALADVRERVDIAKSELPEDTDDPEVHEVNLSLFPVLVVTLSGDVPERALLRMARDLKDAIEGLPAVLEAKLAGDREELVEFIIDPMKIEAYRLNGIDIVSLVRNSNALVAAGAIDTGTGRFNIKVPGLFESINDILDMPLIVDGDSVIRFRDIGDVRRTFKDAKSFARLNGEPAIAIEVSKRVGENIIEVIDAIKAVTAEAQEAFPPNLTISYSQDKSSDIRTMLTDLQNSVILAILLVMVVVIWALGWRSGLLVGLAIPGSFLTAILILWALGMTVNIVVLFSLILAVGMLVDGAIVVTEYADRKMIDGLHRSKAYPLAAKRMALPIIASTATTLAAFLPLAFWPDIVGEFMKFLPITVLFTLTASLAMALIFVPTVGAWFGKPGSESNESLEAIAADHGDDIHKVKGGTGLYVRILSGSLRFYWLVIPAAFIILISVWVAFGKLGKGVEFFPAVEPEVAVVQVRARGNLSYYEQDALLKEVEDRILALDARHEGEHWFDTVYARSGDGAGGNEASEDVIGTVQLEYADWQMRPPASEIEKRILADTADLAGIHVEVRAEEAGPPQGKDIQIQLRSYYPELLDETATILVNGLQEMGGMYNFEDGKSPPGIDWEYTVDRAQALKFGADINQIGNVVKLVTNGINFTTYRPDDSTEEIDIVGRYPAKYRSLDELENLQIVTDKGLVPMSNFITRTPKPKTGTLTRVDSRRALTVKADVQEGVLVDTKLGEVKAWMQTLDIDPRISVEFKGQDEEQQKSADFLMNAFTVALFIMFIILVTQFNSISSSLLIMIAIIMSTAGVFLGLMITGQAFSIVMNGIGVVALAGIVVNNNIVLIDTFDRLKHTASSIEAAILQTGAQRLRPVMLTTVTTILGLVPMVMQINIDFTSREVTVGAPSTQWWVQLSTSIAFGLAFATALTLIFTPCALMMRHKIANRLRKTSIGNRLKSLVSSRFGRNRTKPSGPTA</sequence>
<evidence type="ECO:0000256" key="1">
    <source>
        <dbReference type="SAM" id="Phobius"/>
    </source>
</evidence>
<dbReference type="InterPro" id="IPR027463">
    <property type="entry name" value="AcrB_DN_DC_subdom"/>
</dbReference>
<dbReference type="EMBL" id="JPVZ01000007">
    <property type="protein sequence ID" value="OAZ08752.1"/>
    <property type="molecule type" value="Genomic_DNA"/>
</dbReference>
<dbReference type="SUPFAM" id="SSF82693">
    <property type="entry name" value="Multidrug efflux transporter AcrB pore domain, PN1, PN2, PC1 and PC2 subdomains"/>
    <property type="match status" value="2"/>
</dbReference>
<dbReference type="Gene3D" id="3.30.70.1430">
    <property type="entry name" value="Multidrug efflux transporter AcrB pore domain"/>
    <property type="match status" value="2"/>
</dbReference>
<feature type="transmembrane region" description="Helical" evidence="1">
    <location>
        <begin position="527"/>
        <end position="546"/>
    </location>
</feature>
<reference evidence="2 3" key="1">
    <citation type="submission" date="2014-07" db="EMBL/GenBank/DDBJ databases">
        <title>Draft genome sequence of Thalassospira tepidiphila 1-1B.</title>
        <authorList>
            <person name="Lai Q."/>
            <person name="Shao Z."/>
        </authorList>
    </citation>
    <scope>NUCLEOTIDE SEQUENCE [LARGE SCALE GENOMIC DNA]</scope>
    <source>
        <strain evidence="2 3">MCCC 1A03514</strain>
    </source>
</reference>
<accession>A0A853KX67</accession>
<proteinExistence type="predicted"/>
<dbReference type="SUPFAM" id="SSF82714">
    <property type="entry name" value="Multidrug efflux transporter AcrB TolC docking domain, DN and DC subdomains"/>
    <property type="match status" value="2"/>
</dbReference>
<feature type="transmembrane region" description="Helical" evidence="1">
    <location>
        <begin position="967"/>
        <end position="987"/>
    </location>
</feature>
<dbReference type="Gene3D" id="3.30.70.1440">
    <property type="entry name" value="Multidrug efflux transporter AcrB pore domain"/>
    <property type="match status" value="1"/>
</dbReference>
<dbReference type="Gene3D" id="3.30.70.1320">
    <property type="entry name" value="Multidrug efflux transporter AcrB pore domain like"/>
    <property type="match status" value="1"/>
</dbReference>
<dbReference type="AlphaFoldDB" id="A0A853KX67"/>
<keyword evidence="1" id="KW-0812">Transmembrane</keyword>
<comment type="caution">
    <text evidence="2">The sequence shown here is derived from an EMBL/GenBank/DDBJ whole genome shotgun (WGS) entry which is preliminary data.</text>
</comment>
<feature type="transmembrane region" description="Helical" evidence="1">
    <location>
        <begin position="864"/>
        <end position="884"/>
    </location>
</feature>
<organism evidence="2 3">
    <name type="scientific">Thalassospira tepidiphila MCCC 1A03514</name>
    <dbReference type="NCBI Taxonomy" id="1177930"/>
    <lineage>
        <taxon>Bacteria</taxon>
        <taxon>Pseudomonadati</taxon>
        <taxon>Pseudomonadota</taxon>
        <taxon>Alphaproteobacteria</taxon>
        <taxon>Rhodospirillales</taxon>
        <taxon>Thalassospiraceae</taxon>
        <taxon>Thalassospira</taxon>
    </lineage>
</organism>
<feature type="transmembrane region" description="Helical" evidence="1">
    <location>
        <begin position="459"/>
        <end position="485"/>
    </location>
</feature>
<dbReference type="PRINTS" id="PR00702">
    <property type="entry name" value="ACRIFLAVINRP"/>
</dbReference>
<evidence type="ECO:0000313" key="3">
    <source>
        <dbReference type="Proteomes" id="UP000094009"/>
    </source>
</evidence>
<feature type="transmembrane region" description="Helical" evidence="1">
    <location>
        <begin position="357"/>
        <end position="376"/>
    </location>
</feature>
<feature type="transmembrane region" description="Helical" evidence="1">
    <location>
        <begin position="331"/>
        <end position="350"/>
    </location>
</feature>
<name>A0A853KX67_9PROT</name>
<feature type="transmembrane region" description="Helical" evidence="1">
    <location>
        <begin position="382"/>
        <end position="406"/>
    </location>
</feature>
<gene>
    <name evidence="2" type="ORF">TH4_15380</name>
</gene>
<protein>
    <submittedName>
        <fullName evidence="2">Acriflavin resistance protein</fullName>
    </submittedName>
</protein>
<dbReference type="InterPro" id="IPR001036">
    <property type="entry name" value="Acrflvin-R"/>
</dbReference>